<accession>G8BVJ4</accession>
<keyword evidence="1" id="KW-0732">Signal</keyword>
<organism evidence="2 3">
    <name type="scientific">Tetrapisispora phaffii (strain ATCC 24235 / CBS 4417 / NBRC 1672 / NRRL Y-8282 / UCD 70-5)</name>
    <name type="common">Yeast</name>
    <name type="synonym">Fabospora phaffii</name>
    <dbReference type="NCBI Taxonomy" id="1071381"/>
    <lineage>
        <taxon>Eukaryota</taxon>
        <taxon>Fungi</taxon>
        <taxon>Dikarya</taxon>
        <taxon>Ascomycota</taxon>
        <taxon>Saccharomycotina</taxon>
        <taxon>Saccharomycetes</taxon>
        <taxon>Saccharomycetales</taxon>
        <taxon>Saccharomycetaceae</taxon>
        <taxon>Tetrapisispora</taxon>
    </lineage>
</organism>
<dbReference type="Proteomes" id="UP000005666">
    <property type="component" value="Chromosome 7"/>
</dbReference>
<dbReference type="eggNOG" id="ENOG502SA5C">
    <property type="taxonomic scope" value="Eukaryota"/>
</dbReference>
<dbReference type="GO" id="GO:0005783">
    <property type="term" value="C:endoplasmic reticulum"/>
    <property type="evidence" value="ECO:0007669"/>
    <property type="project" value="EnsemblFungi"/>
</dbReference>
<dbReference type="RefSeq" id="XP_003686356.1">
    <property type="nucleotide sequence ID" value="XM_003686308.1"/>
</dbReference>
<gene>
    <name evidence="2" type="primary">TPHA0G00860</name>
    <name evidence="2" type="ordered locus">TPHA_0G00860</name>
</gene>
<dbReference type="KEGG" id="tpf:TPHA_0G00860"/>
<dbReference type="AlphaFoldDB" id="G8BVJ4"/>
<evidence type="ECO:0000313" key="2">
    <source>
        <dbReference type="EMBL" id="CCE63922.1"/>
    </source>
</evidence>
<evidence type="ECO:0000313" key="3">
    <source>
        <dbReference type="Proteomes" id="UP000005666"/>
    </source>
</evidence>
<dbReference type="EMBL" id="HE612862">
    <property type="protein sequence ID" value="CCE63922.1"/>
    <property type="molecule type" value="Genomic_DNA"/>
</dbReference>
<dbReference type="GeneID" id="11535823"/>
<feature type="signal peptide" evidence="1">
    <location>
        <begin position="1"/>
        <end position="19"/>
    </location>
</feature>
<name>G8BVJ4_TETPH</name>
<feature type="chain" id="PRO_5003508693" evidence="1">
    <location>
        <begin position="20"/>
        <end position="133"/>
    </location>
</feature>
<keyword evidence="3" id="KW-1185">Reference proteome</keyword>
<sequence>MNFLVFLVLLSIIVIVSVALPMLSSVGNFQVSKKENVKSGKKKKAFDFSLKSNSKNEESKCLSSNLAMNLRVDSKTGLKRRVIGEYDREKDPNEFDFDIDELIEEERGEEIENERKRVEQFHAQGQDSYETLV</sequence>
<protein>
    <submittedName>
        <fullName evidence="2">Uncharacterized protein</fullName>
    </submittedName>
</protein>
<dbReference type="OMA" id="MDIFAYF"/>
<proteinExistence type="predicted"/>
<evidence type="ECO:0000256" key="1">
    <source>
        <dbReference type="SAM" id="SignalP"/>
    </source>
</evidence>
<reference evidence="2 3" key="1">
    <citation type="journal article" date="2011" name="Proc. Natl. Acad. Sci. U.S.A.">
        <title>Evolutionary erosion of yeast sex chromosomes by mating-type switching accidents.</title>
        <authorList>
            <person name="Gordon J.L."/>
            <person name="Armisen D."/>
            <person name="Proux-Wera E."/>
            <person name="Oheigeartaigh S.S."/>
            <person name="Byrne K.P."/>
            <person name="Wolfe K.H."/>
        </authorList>
    </citation>
    <scope>NUCLEOTIDE SEQUENCE [LARGE SCALE GENOMIC DNA]</scope>
    <source>
        <strain evidence="3">ATCC 24235 / CBS 4417 / NBRC 1672 / NRRL Y-8282 / UCD 70-5</strain>
    </source>
</reference>
<dbReference type="HOGENOM" id="CLU_150136_0_0_1"/>